<name>A0A6N6VV82_9BACT</name>
<dbReference type="EMBL" id="WFLM01000003">
    <property type="protein sequence ID" value="KAB8039124.1"/>
    <property type="molecule type" value="Genomic_DNA"/>
</dbReference>
<dbReference type="RefSeq" id="WP_153420523.1">
    <property type="nucleotide sequence ID" value="NZ_WFLM01000003.1"/>
</dbReference>
<sequence>MASLLDLEKNAKQKGFSPTQRNIKEVGASEVIQSYLVGYSSEGALKKSVDSLDGFCSYWEEQAKIRDNLSNAVDYLNQVNIIFNSYKTIRKNLDGTIAYLIGDWLFSCRTRFFPNDDRKTRGLWSTFLKDNLCNGFEKSTAYEFMAIAEKLKQYRLSKLPIHTLKALLRAHNSGVDIKSIDVALISAKDILALRENTKDSFKIFKSNMVKLRNEIDSMTEKFMRLEKTDTDKNEVIKLKNSIEKLQRILSSFHTVE</sequence>
<proteinExistence type="predicted"/>
<organism evidence="2 3">
    <name type="scientific">Silvanigrella paludirubra</name>
    <dbReference type="NCBI Taxonomy" id="2499159"/>
    <lineage>
        <taxon>Bacteria</taxon>
        <taxon>Pseudomonadati</taxon>
        <taxon>Bdellovibrionota</taxon>
        <taxon>Oligoflexia</taxon>
        <taxon>Silvanigrellales</taxon>
        <taxon>Silvanigrellaceae</taxon>
        <taxon>Silvanigrella</taxon>
    </lineage>
</organism>
<dbReference type="Proteomes" id="UP000437748">
    <property type="component" value="Unassembled WGS sequence"/>
</dbReference>
<evidence type="ECO:0000313" key="2">
    <source>
        <dbReference type="EMBL" id="KAB8039124.1"/>
    </source>
</evidence>
<evidence type="ECO:0000313" key="3">
    <source>
        <dbReference type="Proteomes" id="UP000437748"/>
    </source>
</evidence>
<feature type="coiled-coil region" evidence="1">
    <location>
        <begin position="201"/>
        <end position="228"/>
    </location>
</feature>
<keyword evidence="3" id="KW-1185">Reference proteome</keyword>
<evidence type="ECO:0000256" key="1">
    <source>
        <dbReference type="SAM" id="Coils"/>
    </source>
</evidence>
<dbReference type="OrthoDB" id="1522504at2"/>
<dbReference type="AlphaFoldDB" id="A0A6N6VV82"/>
<protein>
    <submittedName>
        <fullName evidence="2">Uncharacterized protein</fullName>
    </submittedName>
</protein>
<accession>A0A6N6VV82</accession>
<reference evidence="2 3" key="1">
    <citation type="submission" date="2019-10" db="EMBL/GenBank/DDBJ databases">
        <title>New species of Slilvanegrellaceae.</title>
        <authorList>
            <person name="Pitt A."/>
            <person name="Hahn M.W."/>
        </authorList>
    </citation>
    <scope>NUCLEOTIDE SEQUENCE [LARGE SCALE GENOMIC DNA]</scope>
    <source>
        <strain evidence="2 3">SP-Ram-0.45-NSY-1</strain>
    </source>
</reference>
<keyword evidence="1" id="KW-0175">Coiled coil</keyword>
<gene>
    <name evidence="2" type="ORF">GCL60_09725</name>
</gene>
<comment type="caution">
    <text evidence="2">The sequence shown here is derived from an EMBL/GenBank/DDBJ whole genome shotgun (WGS) entry which is preliminary data.</text>
</comment>